<keyword evidence="2" id="KW-1185">Reference proteome</keyword>
<dbReference type="Proteomes" id="UP000304953">
    <property type="component" value="Unassembled WGS sequence"/>
</dbReference>
<name>A0AC61RZI8_9FIRM</name>
<evidence type="ECO:0000313" key="2">
    <source>
        <dbReference type="Proteomes" id="UP000304953"/>
    </source>
</evidence>
<organism evidence="1 2">
    <name type="scientific">Petralouisia muris</name>
    <dbReference type="NCBI Taxonomy" id="3032872"/>
    <lineage>
        <taxon>Bacteria</taxon>
        <taxon>Bacillati</taxon>
        <taxon>Bacillota</taxon>
        <taxon>Clostridia</taxon>
        <taxon>Lachnospirales</taxon>
        <taxon>Lachnospiraceae</taxon>
        <taxon>Petralouisia</taxon>
    </lineage>
</organism>
<comment type="caution">
    <text evidence="1">The sequence shown here is derived from an EMBL/GenBank/DDBJ whole genome shotgun (WGS) entry which is preliminary data.</text>
</comment>
<sequence length="141" mass="17402">MAYNKAKEEYKWKQWKEKEERQLREFGMDEDSIQELRRSDWEEFKSDRRFYDHHSAFQGYPEREYLMLYRQDMKGVSELLDEISDERLLNVLLDADYRTLQILLLKIMGFSIVEIASRLRMSKKSIYCRIERLKKKIKKFL</sequence>
<gene>
    <name evidence="1" type="ORF">E5329_03910</name>
</gene>
<accession>A0AC61RZI8</accession>
<dbReference type="EMBL" id="SRYA01000006">
    <property type="protein sequence ID" value="TGY97531.1"/>
    <property type="molecule type" value="Genomic_DNA"/>
</dbReference>
<protein>
    <submittedName>
        <fullName evidence="1">Sigma-70 family RNA polymerase sigma factor</fullName>
    </submittedName>
</protein>
<evidence type="ECO:0000313" key="1">
    <source>
        <dbReference type="EMBL" id="TGY97531.1"/>
    </source>
</evidence>
<reference evidence="1" key="1">
    <citation type="submission" date="2019-04" db="EMBL/GenBank/DDBJ databases">
        <title>Microbes associate with the intestines of laboratory mice.</title>
        <authorList>
            <person name="Navarre W."/>
            <person name="Wong E."/>
            <person name="Huang K."/>
            <person name="Tropini C."/>
            <person name="Ng K."/>
            <person name="Yu B."/>
        </authorList>
    </citation>
    <scope>NUCLEOTIDE SEQUENCE</scope>
    <source>
        <strain evidence="1">NM01_1-7b</strain>
    </source>
</reference>
<proteinExistence type="predicted"/>